<sequence length="656" mass="69419">MGLLNLILKATVLVLDLRDTYDALDSPKIDEIGRNERQVLVRNAEDGTKQLTMRKRVGTTKRKAAVKSALTTVLVWNLFHKVEPICDRTIAWFVPFYDSLKTLLLIWMLFTRSYGASILVYRLLAPVVRPYEPIIDSIFGLSLSLLAWFATLLAPLTNHCSRLLQRVRALVGQAAQPQREPSMPVNAINKHPRRQVPGTSIREQAKKKPPPPSVPPASVKSSPSSAGSSLRHNGSRPQSRAGPTKTSRTLSEKASQNSLSATHRVLQELPVPRHDFESSAPAASTSTSALASTSDTAPPKGKLTSVKTEPAESSVAVPAAPLGPPPTPPTGLHNYAFIPGLTPQRSGPASLVSPTPRFPGGFAFSFAAPHVSGSNGAHAVPGQARLPATTLMAPLSISSLQPAAPASRSNLLGLPGSSASSISTHESVDSAQDDRIVPPPIGHAGIRKKPSSRSLNGKAAGGPGLNASRTAPTLNSKKRVRSDENLDGQEVSAGEAQSRSGSPRKRVKSVAGKGTTSRDAVHSATTEARTKTKANGTNGSSTATGKFSVQRKKAASKSTLQKSGTDKVKAASTGSDPSTKFDEAASSIDTPTSTTEKTKITATKRKATTAQMSTQRFLARKAPSSIKSRSQSAEAAEASEPPQRLTRSRTRQNLAE</sequence>
<feature type="compositionally biased region" description="Low complexity" evidence="1">
    <location>
        <begin position="216"/>
        <end position="229"/>
    </location>
</feature>
<evidence type="ECO:0000256" key="3">
    <source>
        <dbReference type="SAM" id="SignalP"/>
    </source>
</evidence>
<reference evidence="5" key="1">
    <citation type="journal article" date="2013" name="Genome Announc.">
        <title>Draft genome sequence of the basidiomycetous yeast-like fungus Pseudozyma hubeiensis SY62, which produces an abundant amount of the biosurfactant mannosylerythritol lipids.</title>
        <authorList>
            <person name="Konishi M."/>
            <person name="Hatada Y."/>
            <person name="Horiuchi J."/>
        </authorList>
    </citation>
    <scope>NUCLEOTIDE SEQUENCE [LARGE SCALE GENOMIC DNA]</scope>
    <source>
        <strain evidence="5">SY62</strain>
    </source>
</reference>
<feature type="signal peptide" evidence="3">
    <location>
        <begin position="1"/>
        <end position="22"/>
    </location>
</feature>
<dbReference type="AlphaFoldDB" id="R9PFT9"/>
<name>R9PFT9_PSEHS</name>
<keyword evidence="2" id="KW-0812">Transmembrane</keyword>
<dbReference type="HOGENOM" id="CLU_419319_0_0_1"/>
<feature type="compositionally biased region" description="Low complexity" evidence="1">
    <location>
        <begin position="628"/>
        <end position="644"/>
    </location>
</feature>
<evidence type="ECO:0000256" key="2">
    <source>
        <dbReference type="SAM" id="Phobius"/>
    </source>
</evidence>
<feature type="compositionally biased region" description="Basic and acidic residues" evidence="1">
    <location>
        <begin position="426"/>
        <end position="436"/>
    </location>
</feature>
<feature type="transmembrane region" description="Helical" evidence="2">
    <location>
        <begin position="137"/>
        <end position="156"/>
    </location>
</feature>
<keyword evidence="2" id="KW-0472">Membrane</keyword>
<feature type="region of interest" description="Disordered" evidence="1">
    <location>
        <begin position="411"/>
        <end position="656"/>
    </location>
</feature>
<dbReference type="EMBL" id="DF238808">
    <property type="protein sequence ID" value="GAC96950.1"/>
    <property type="molecule type" value="Genomic_DNA"/>
</dbReference>
<gene>
    <name evidence="4" type="ORF">PHSY_004534</name>
</gene>
<dbReference type="OrthoDB" id="434647at2759"/>
<feature type="compositionally biased region" description="Low complexity" evidence="1">
    <location>
        <begin position="278"/>
        <end position="299"/>
    </location>
</feature>
<dbReference type="GeneID" id="24109816"/>
<feature type="compositionally biased region" description="Polar residues" evidence="1">
    <location>
        <begin position="244"/>
        <end position="261"/>
    </location>
</feature>
<feature type="region of interest" description="Disordered" evidence="1">
    <location>
        <begin position="276"/>
        <end position="319"/>
    </location>
</feature>
<evidence type="ECO:0000313" key="5">
    <source>
        <dbReference type="Proteomes" id="UP000014071"/>
    </source>
</evidence>
<keyword evidence="3" id="KW-0732">Signal</keyword>
<dbReference type="RefSeq" id="XP_012190537.1">
    <property type="nucleotide sequence ID" value="XM_012335147.1"/>
</dbReference>
<dbReference type="eggNOG" id="ENOG502S8HC">
    <property type="taxonomic scope" value="Eukaryota"/>
</dbReference>
<accession>R9PFT9</accession>
<keyword evidence="2" id="KW-1133">Transmembrane helix</keyword>
<dbReference type="Proteomes" id="UP000014071">
    <property type="component" value="Unassembled WGS sequence"/>
</dbReference>
<proteinExistence type="predicted"/>
<feature type="chain" id="PRO_5004478624" evidence="3">
    <location>
        <begin position="23"/>
        <end position="656"/>
    </location>
</feature>
<feature type="region of interest" description="Disordered" evidence="1">
    <location>
        <begin position="175"/>
        <end position="262"/>
    </location>
</feature>
<feature type="compositionally biased region" description="Polar residues" evidence="1">
    <location>
        <begin position="514"/>
        <end position="547"/>
    </location>
</feature>
<keyword evidence="5" id="KW-1185">Reference proteome</keyword>
<protein>
    <submittedName>
        <fullName evidence="4">Uncharacterized protein</fullName>
    </submittedName>
</protein>
<feature type="transmembrane region" description="Helical" evidence="2">
    <location>
        <begin position="102"/>
        <end position="125"/>
    </location>
</feature>
<evidence type="ECO:0000313" key="4">
    <source>
        <dbReference type="EMBL" id="GAC96950.1"/>
    </source>
</evidence>
<evidence type="ECO:0000256" key="1">
    <source>
        <dbReference type="SAM" id="MobiDB-lite"/>
    </source>
</evidence>
<organism evidence="4 5">
    <name type="scientific">Pseudozyma hubeiensis (strain SY62)</name>
    <name type="common">Yeast</name>
    <dbReference type="NCBI Taxonomy" id="1305764"/>
    <lineage>
        <taxon>Eukaryota</taxon>
        <taxon>Fungi</taxon>
        <taxon>Dikarya</taxon>
        <taxon>Basidiomycota</taxon>
        <taxon>Ustilaginomycotina</taxon>
        <taxon>Ustilaginomycetes</taxon>
        <taxon>Ustilaginales</taxon>
        <taxon>Ustilaginaceae</taxon>
        <taxon>Pseudozyma</taxon>
    </lineage>
</organism>